<evidence type="ECO:0000256" key="6">
    <source>
        <dbReference type="ARBA" id="ARBA00022723"/>
    </source>
</evidence>
<organism evidence="9 10">
    <name type="scientific">Dissostichus mawsoni</name>
    <name type="common">Antarctic cod</name>
    <dbReference type="NCBI Taxonomy" id="36200"/>
    <lineage>
        <taxon>Eukaryota</taxon>
        <taxon>Metazoa</taxon>
        <taxon>Chordata</taxon>
        <taxon>Craniata</taxon>
        <taxon>Vertebrata</taxon>
        <taxon>Euteleostomi</taxon>
        <taxon>Actinopterygii</taxon>
        <taxon>Neopterygii</taxon>
        <taxon>Teleostei</taxon>
        <taxon>Neoteleostei</taxon>
        <taxon>Acanthomorphata</taxon>
        <taxon>Eupercaria</taxon>
        <taxon>Perciformes</taxon>
        <taxon>Notothenioidei</taxon>
        <taxon>Nototheniidae</taxon>
        <taxon>Dissostichus</taxon>
    </lineage>
</organism>
<dbReference type="FunFam" id="1.10.490.10:FF:000001">
    <property type="entry name" value="Hemoglobin subunit beta"/>
    <property type="match status" value="1"/>
</dbReference>
<dbReference type="GO" id="GO:0031838">
    <property type="term" value="C:haptoglobin-hemoglobin complex"/>
    <property type="evidence" value="ECO:0007669"/>
    <property type="project" value="TreeGrafter"/>
</dbReference>
<dbReference type="InterPro" id="IPR000971">
    <property type="entry name" value="Globin"/>
</dbReference>
<feature type="domain" description="Globin" evidence="8">
    <location>
        <begin position="1"/>
        <end position="69"/>
    </location>
</feature>
<feature type="domain" description="Globin" evidence="8">
    <location>
        <begin position="359"/>
        <end position="466"/>
    </location>
</feature>
<dbReference type="Gene3D" id="1.10.490.10">
    <property type="entry name" value="Globins"/>
    <property type="match status" value="4"/>
</dbReference>
<dbReference type="AlphaFoldDB" id="A0A7J5YAK7"/>
<evidence type="ECO:0000256" key="1">
    <source>
        <dbReference type="ARBA" id="ARBA00002650"/>
    </source>
</evidence>
<keyword evidence="4" id="KW-0349">Heme</keyword>
<reference evidence="9 10" key="1">
    <citation type="submission" date="2020-03" db="EMBL/GenBank/DDBJ databases">
        <title>Dissostichus mawsoni Genome sequencing and assembly.</title>
        <authorList>
            <person name="Park H."/>
        </authorList>
    </citation>
    <scope>NUCLEOTIDE SEQUENCE [LARGE SCALE GENOMIC DNA]</scope>
    <source>
        <strain evidence="9">DM0001</strain>
        <tissue evidence="9">Muscle</tissue>
    </source>
</reference>
<feature type="domain" description="Globin" evidence="8">
    <location>
        <begin position="72"/>
        <end position="216"/>
    </location>
</feature>
<dbReference type="EMBL" id="JAAKFY010000014">
    <property type="protein sequence ID" value="KAF3846173.1"/>
    <property type="molecule type" value="Genomic_DNA"/>
</dbReference>
<dbReference type="InterPro" id="IPR009050">
    <property type="entry name" value="Globin-like_sf"/>
</dbReference>
<evidence type="ECO:0000256" key="7">
    <source>
        <dbReference type="ARBA" id="ARBA00023004"/>
    </source>
</evidence>
<dbReference type="SUPFAM" id="SSF46458">
    <property type="entry name" value="Globin-like"/>
    <property type="match status" value="4"/>
</dbReference>
<accession>A0A7J5YAK7</accession>
<dbReference type="InterPro" id="IPR050056">
    <property type="entry name" value="Hemoglobin_oxygen_transport"/>
</dbReference>
<evidence type="ECO:0000256" key="5">
    <source>
        <dbReference type="ARBA" id="ARBA00022621"/>
    </source>
</evidence>
<comment type="caution">
    <text evidence="9">The sequence shown here is derived from an EMBL/GenBank/DDBJ whole genome shotgun (WGS) entry which is preliminary data.</text>
</comment>
<sequence>MDDIKNTYAELSVLHSEKLHVDPDNFKLLADCLTIVVAAQLGNEFTGEVQAAFQKFLAVVVSSLGRHHKMVEWTDFERDTIQDIFSRIEYDVVGPAALARCLVVYPWTQRYFGGFGNLYNAAAIKGNPMVSKHGTTILHGLERAVKNMDDIKNTYTELSVLHSEKLHVDPDNFKLLADCLTIVVAAQLGNEFTGEVQAAFQKFLAVVVSSLGRQLERDTIQDIFSRIEYDVVGLQLLPGGCLVVYPWTQRYFGGFGNLYNAAAIKGNPMVSKHGTTILHGLERAVKNMDDIKNTYTELSVLHSEKLHVDPDNFKLLADCLTIVVAAQLGNEFTGEVQAAFQKFLAVVVSSLGRHHKMVEWTDFERDTIQDIFSRIEYDVVGPAALARCLVVYPWTQRYFGGFGNLYNAAAIKGNPMVSKHGTTILHGLERAVKNMDDIKNTYTELSVLHSEKLHVDPDNFKVPLCN</sequence>
<dbReference type="PANTHER" id="PTHR11442">
    <property type="entry name" value="HEMOGLOBIN FAMILY MEMBER"/>
    <property type="match status" value="1"/>
</dbReference>
<comment type="similarity">
    <text evidence="2">Belongs to the globin family.</text>
</comment>
<keyword evidence="3" id="KW-0813">Transport</keyword>
<dbReference type="OrthoDB" id="9886081at2759"/>
<keyword evidence="10" id="KW-1185">Reference proteome</keyword>
<proteinExistence type="inferred from homology"/>
<gene>
    <name evidence="9" type="ORF">F7725_003251</name>
</gene>
<evidence type="ECO:0000256" key="2">
    <source>
        <dbReference type="ARBA" id="ARBA00008705"/>
    </source>
</evidence>
<dbReference type="GO" id="GO:0004601">
    <property type="term" value="F:peroxidase activity"/>
    <property type="evidence" value="ECO:0007669"/>
    <property type="project" value="TreeGrafter"/>
</dbReference>
<evidence type="ECO:0000256" key="3">
    <source>
        <dbReference type="ARBA" id="ARBA00022448"/>
    </source>
</evidence>
<keyword evidence="7" id="KW-0408">Iron</keyword>
<dbReference type="PRINTS" id="PR00814">
    <property type="entry name" value="BETAHAEM"/>
</dbReference>
<dbReference type="GO" id="GO:0043177">
    <property type="term" value="F:organic acid binding"/>
    <property type="evidence" value="ECO:0007669"/>
    <property type="project" value="TreeGrafter"/>
</dbReference>
<dbReference type="PANTHER" id="PTHR11442:SF7">
    <property type="entry name" value="HEMOGLOBIN SUBUNIT EPSILON"/>
    <property type="match status" value="1"/>
</dbReference>
<dbReference type="CDD" id="cd08925">
    <property type="entry name" value="Hb-beta-like"/>
    <property type="match status" value="2"/>
</dbReference>
<evidence type="ECO:0000313" key="10">
    <source>
        <dbReference type="Proteomes" id="UP000518266"/>
    </source>
</evidence>
<dbReference type="GO" id="GO:0072562">
    <property type="term" value="C:blood microparticle"/>
    <property type="evidence" value="ECO:0007669"/>
    <property type="project" value="TreeGrafter"/>
</dbReference>
<dbReference type="GO" id="GO:0005344">
    <property type="term" value="F:oxygen carrier activity"/>
    <property type="evidence" value="ECO:0007669"/>
    <property type="project" value="UniProtKB-KW"/>
</dbReference>
<dbReference type="GO" id="GO:0046872">
    <property type="term" value="F:metal ion binding"/>
    <property type="evidence" value="ECO:0007669"/>
    <property type="project" value="UniProtKB-KW"/>
</dbReference>
<dbReference type="GO" id="GO:0020037">
    <property type="term" value="F:heme binding"/>
    <property type="evidence" value="ECO:0007669"/>
    <property type="project" value="InterPro"/>
</dbReference>
<keyword evidence="5" id="KW-0561">Oxygen transport</keyword>
<dbReference type="GO" id="GO:0031720">
    <property type="term" value="F:haptoglobin binding"/>
    <property type="evidence" value="ECO:0007669"/>
    <property type="project" value="TreeGrafter"/>
</dbReference>
<keyword evidence="6" id="KW-0479">Metal-binding</keyword>
<dbReference type="PROSITE" id="PS01033">
    <property type="entry name" value="GLOBIN"/>
    <property type="match status" value="4"/>
</dbReference>
<evidence type="ECO:0000313" key="9">
    <source>
        <dbReference type="EMBL" id="KAF3846173.1"/>
    </source>
</evidence>
<evidence type="ECO:0000256" key="4">
    <source>
        <dbReference type="ARBA" id="ARBA00022617"/>
    </source>
</evidence>
<dbReference type="InterPro" id="IPR002337">
    <property type="entry name" value="Hemoglobin_b"/>
</dbReference>
<name>A0A7J5YAK7_DISMA</name>
<dbReference type="InterPro" id="IPR012292">
    <property type="entry name" value="Globin/Proto"/>
</dbReference>
<dbReference type="GO" id="GO:0042744">
    <property type="term" value="P:hydrogen peroxide catabolic process"/>
    <property type="evidence" value="ECO:0007669"/>
    <property type="project" value="TreeGrafter"/>
</dbReference>
<dbReference type="Pfam" id="PF00042">
    <property type="entry name" value="Globin"/>
    <property type="match status" value="4"/>
</dbReference>
<dbReference type="GO" id="GO:0019825">
    <property type="term" value="F:oxygen binding"/>
    <property type="evidence" value="ECO:0007669"/>
    <property type="project" value="InterPro"/>
</dbReference>
<dbReference type="GO" id="GO:0005833">
    <property type="term" value="C:hemoglobin complex"/>
    <property type="evidence" value="ECO:0007669"/>
    <property type="project" value="InterPro"/>
</dbReference>
<dbReference type="Proteomes" id="UP000518266">
    <property type="component" value="Unassembled WGS sequence"/>
</dbReference>
<feature type="domain" description="Globin" evidence="8">
    <location>
        <begin position="217"/>
        <end position="356"/>
    </location>
</feature>
<comment type="function">
    <text evidence="1">Involved in oxygen transport from gills to the various peripheral tissues.</text>
</comment>
<protein>
    <recommendedName>
        <fullName evidence="8">Globin domain-containing protein</fullName>
    </recommendedName>
</protein>
<evidence type="ECO:0000259" key="8">
    <source>
        <dbReference type="PROSITE" id="PS01033"/>
    </source>
</evidence>